<dbReference type="Proteomes" id="UP001347796">
    <property type="component" value="Unassembled WGS sequence"/>
</dbReference>
<comment type="caution">
    <text evidence="1">The sequence shown here is derived from an EMBL/GenBank/DDBJ whole genome shotgun (WGS) entry which is preliminary data.</text>
</comment>
<sequence>MELKMVIICIQKHQQAKQDIMLY</sequence>
<name>A0AAN8K3L2_PATCE</name>
<evidence type="ECO:0000313" key="2">
    <source>
        <dbReference type="Proteomes" id="UP001347796"/>
    </source>
</evidence>
<organism evidence="1 2">
    <name type="scientific">Patella caerulea</name>
    <name type="common">Rayed Mediterranean limpet</name>
    <dbReference type="NCBI Taxonomy" id="87958"/>
    <lineage>
        <taxon>Eukaryota</taxon>
        <taxon>Metazoa</taxon>
        <taxon>Spiralia</taxon>
        <taxon>Lophotrochozoa</taxon>
        <taxon>Mollusca</taxon>
        <taxon>Gastropoda</taxon>
        <taxon>Patellogastropoda</taxon>
        <taxon>Patelloidea</taxon>
        <taxon>Patellidae</taxon>
        <taxon>Patella</taxon>
    </lineage>
</organism>
<reference evidence="1 2" key="1">
    <citation type="submission" date="2024-01" db="EMBL/GenBank/DDBJ databases">
        <title>The genome of the rayed Mediterranean limpet Patella caerulea (Linnaeus, 1758).</title>
        <authorList>
            <person name="Anh-Thu Weber A."/>
            <person name="Halstead-Nussloch G."/>
        </authorList>
    </citation>
    <scope>NUCLEOTIDE SEQUENCE [LARGE SCALE GENOMIC DNA]</scope>
    <source>
        <strain evidence="1">AATW-2023a</strain>
        <tissue evidence="1">Whole specimen</tissue>
    </source>
</reference>
<gene>
    <name evidence="1" type="ORF">SNE40_006386</name>
</gene>
<accession>A0AAN8K3L2</accession>
<keyword evidence="2" id="KW-1185">Reference proteome</keyword>
<dbReference type="AlphaFoldDB" id="A0AAN8K3L2"/>
<protein>
    <submittedName>
        <fullName evidence="1">Uncharacterized protein</fullName>
    </submittedName>
</protein>
<proteinExistence type="predicted"/>
<evidence type="ECO:0000313" key="1">
    <source>
        <dbReference type="EMBL" id="KAK6183784.1"/>
    </source>
</evidence>
<dbReference type="EMBL" id="JAZGQO010000006">
    <property type="protein sequence ID" value="KAK6183784.1"/>
    <property type="molecule type" value="Genomic_DNA"/>
</dbReference>